<dbReference type="PANTHER" id="PTHR33365:SF11">
    <property type="entry name" value="TAT PATHWAY SIGNAL SEQUENCE"/>
    <property type="match status" value="1"/>
</dbReference>
<evidence type="ECO:0000256" key="2">
    <source>
        <dbReference type="ARBA" id="ARBA00023002"/>
    </source>
</evidence>
<dbReference type="InterPro" id="IPR021765">
    <property type="entry name" value="UstYa-like"/>
</dbReference>
<sequence length="269" mass="30355">MKLQSILSSTMSRAYTLTSVHDEKHQHVDDDRATSSEALLGDTRLRSHVSRRIYRAYLILLPVVFGLGIVLGFTSVSFFKTPEFVPGLRLKTPIPNEVFEQRLKIPFVPDNKYYGSGEAVDKAWKEITSGGDSVWLQNPSDYGLAQGISDPLNMDNTDERFYVLSNLHQLHCVNVVRRRFRHYESQTNQPVNESDAISAAWTEHTDHCFEYLRLSITCGDFLVLEPASPPGTAPELTAGGLGWGVIHECVDFDALRKWQAAKRQESDLQ</sequence>
<evidence type="ECO:0000256" key="3">
    <source>
        <dbReference type="ARBA" id="ARBA00035112"/>
    </source>
</evidence>
<dbReference type="GO" id="GO:0016491">
    <property type="term" value="F:oxidoreductase activity"/>
    <property type="evidence" value="ECO:0007669"/>
    <property type="project" value="UniProtKB-KW"/>
</dbReference>
<dbReference type="EMBL" id="HG792016">
    <property type="protein sequence ID" value="CDM33103.1"/>
    <property type="molecule type" value="Genomic_DNA"/>
</dbReference>
<feature type="transmembrane region" description="Helical" evidence="4">
    <location>
        <begin position="56"/>
        <end position="79"/>
    </location>
</feature>
<comment type="similarity">
    <text evidence="3">Belongs to the ustYa family.</text>
</comment>
<dbReference type="PANTHER" id="PTHR33365">
    <property type="entry name" value="YALI0B05434P"/>
    <property type="match status" value="1"/>
</dbReference>
<keyword evidence="4" id="KW-0812">Transmembrane</keyword>
<organism evidence="5 6">
    <name type="scientific">Penicillium roqueforti (strain FM164)</name>
    <dbReference type="NCBI Taxonomy" id="1365484"/>
    <lineage>
        <taxon>Eukaryota</taxon>
        <taxon>Fungi</taxon>
        <taxon>Dikarya</taxon>
        <taxon>Ascomycota</taxon>
        <taxon>Pezizomycotina</taxon>
        <taxon>Eurotiomycetes</taxon>
        <taxon>Eurotiomycetidae</taxon>
        <taxon>Eurotiales</taxon>
        <taxon>Aspergillaceae</taxon>
        <taxon>Penicillium</taxon>
    </lineage>
</organism>
<keyword evidence="4" id="KW-0472">Membrane</keyword>
<keyword evidence="4" id="KW-1133">Transmembrane helix</keyword>
<keyword evidence="6" id="KW-1185">Reference proteome</keyword>
<accession>W6Q8V9</accession>
<gene>
    <name evidence="5" type="ORF">PROQFM164_S02g003254</name>
</gene>
<evidence type="ECO:0000313" key="5">
    <source>
        <dbReference type="EMBL" id="CDM33103.1"/>
    </source>
</evidence>
<evidence type="ECO:0000256" key="1">
    <source>
        <dbReference type="ARBA" id="ARBA00004685"/>
    </source>
</evidence>
<keyword evidence="2" id="KW-0560">Oxidoreductase</keyword>
<dbReference type="Proteomes" id="UP000030686">
    <property type="component" value="Unassembled WGS sequence"/>
</dbReference>
<proteinExistence type="inferred from homology"/>
<dbReference type="STRING" id="1365484.W6Q8V9"/>
<evidence type="ECO:0000313" key="6">
    <source>
        <dbReference type="Proteomes" id="UP000030686"/>
    </source>
</evidence>
<dbReference type="GO" id="GO:0043386">
    <property type="term" value="P:mycotoxin biosynthetic process"/>
    <property type="evidence" value="ECO:0007669"/>
    <property type="project" value="InterPro"/>
</dbReference>
<dbReference type="OrthoDB" id="3687641at2759"/>
<dbReference type="AlphaFoldDB" id="W6Q8V9"/>
<name>W6Q8V9_PENRF</name>
<protein>
    <submittedName>
        <fullName evidence="5">Uncharacterized protein</fullName>
    </submittedName>
</protein>
<comment type="pathway">
    <text evidence="1">Mycotoxin biosynthesis.</text>
</comment>
<reference evidence="5" key="1">
    <citation type="journal article" date="2014" name="Nat. Commun.">
        <title>Multiple recent horizontal transfers of a large genomic region in cheese making fungi.</title>
        <authorList>
            <person name="Cheeseman K."/>
            <person name="Ropars J."/>
            <person name="Renault P."/>
            <person name="Dupont J."/>
            <person name="Gouzy J."/>
            <person name="Branca A."/>
            <person name="Abraham A.L."/>
            <person name="Ceppi M."/>
            <person name="Conseiller E."/>
            <person name="Debuchy R."/>
            <person name="Malagnac F."/>
            <person name="Goarin A."/>
            <person name="Silar P."/>
            <person name="Lacoste S."/>
            <person name="Sallet E."/>
            <person name="Bensimon A."/>
            <person name="Giraud T."/>
            <person name="Brygoo Y."/>
        </authorList>
    </citation>
    <scope>NUCLEOTIDE SEQUENCE [LARGE SCALE GENOMIC DNA]</scope>
    <source>
        <strain evidence="5">FM164</strain>
    </source>
</reference>
<evidence type="ECO:0000256" key="4">
    <source>
        <dbReference type="SAM" id="Phobius"/>
    </source>
</evidence>
<dbReference type="Pfam" id="PF11807">
    <property type="entry name" value="UstYa"/>
    <property type="match status" value="1"/>
</dbReference>